<evidence type="ECO:0000256" key="11">
    <source>
        <dbReference type="ARBA" id="ARBA00023149"/>
    </source>
</evidence>
<dbReference type="GO" id="GO:0030552">
    <property type="term" value="F:cAMP binding"/>
    <property type="evidence" value="ECO:0007669"/>
    <property type="project" value="UniProtKB-KW"/>
</dbReference>
<dbReference type="Gene3D" id="1.20.5.490">
    <property type="entry name" value="Single helix bin"/>
    <property type="match status" value="1"/>
</dbReference>
<dbReference type="SUPFAM" id="SSF51206">
    <property type="entry name" value="cAMP-binding domain-like"/>
    <property type="match status" value="1"/>
</dbReference>
<dbReference type="FunFam" id="1.20.5.490:FF:000006">
    <property type="entry name" value="cGMP-dependent protein kinase 1"/>
    <property type="match status" value="1"/>
</dbReference>
<dbReference type="Gene3D" id="2.60.120.10">
    <property type="entry name" value="Jelly Rolls"/>
    <property type="match status" value="1"/>
</dbReference>
<dbReference type="Pfam" id="PF16808">
    <property type="entry name" value="PKcGMP_CC"/>
    <property type="match status" value="1"/>
</dbReference>
<dbReference type="InterPro" id="IPR031831">
    <property type="entry name" value="PKcGMP_CC"/>
</dbReference>
<evidence type="ECO:0000256" key="5">
    <source>
        <dbReference type="ARBA" id="ARBA00022490"/>
    </source>
</evidence>
<dbReference type="GO" id="GO:0005952">
    <property type="term" value="C:cAMP-dependent protein kinase complex"/>
    <property type="evidence" value="ECO:0007669"/>
    <property type="project" value="InterPro"/>
</dbReference>
<dbReference type="Ensembl" id="ENSCRFT00000013571.1">
    <property type="protein sequence ID" value="ENSCRFP00000013120.1"/>
    <property type="gene ID" value="ENSCRFG00000010164.1"/>
</dbReference>
<keyword evidence="9" id="KW-0547">Nucleotide-binding</keyword>
<evidence type="ECO:0000256" key="10">
    <source>
        <dbReference type="ARBA" id="ARBA00023136"/>
    </source>
</evidence>
<dbReference type="GO" id="GO:0005886">
    <property type="term" value="C:plasma membrane"/>
    <property type="evidence" value="ECO:0007669"/>
    <property type="project" value="UniProtKB-SubCell"/>
</dbReference>
<dbReference type="InterPro" id="IPR050503">
    <property type="entry name" value="cAMP-dep_PK_reg_su-like"/>
</dbReference>
<dbReference type="CDD" id="cd12085">
    <property type="entry name" value="DD_cGKI-alpha"/>
    <property type="match status" value="1"/>
</dbReference>
<comment type="similarity">
    <text evidence="3">Belongs to the cAMP-dependent kinase regulatory chain family.</text>
</comment>
<keyword evidence="14" id="KW-0175">Coiled coil</keyword>
<evidence type="ECO:0000256" key="8">
    <source>
        <dbReference type="ARBA" id="ARBA00022737"/>
    </source>
</evidence>
<dbReference type="PANTHER" id="PTHR11635:SF153">
    <property type="entry name" value="CAMP-DEPENDENT PROTEIN KINASE TYPE II-ALPHA REGULATORY SUBUNIT"/>
    <property type="match status" value="1"/>
</dbReference>
<comment type="subcellular location">
    <subcellularLocation>
        <location evidence="1">Cell membrane</location>
    </subcellularLocation>
    <subcellularLocation>
        <location evidence="2">Cytoplasm</location>
    </subcellularLocation>
</comment>
<dbReference type="InterPro" id="IPR018488">
    <property type="entry name" value="cNMP-bd_CS"/>
</dbReference>
<evidence type="ECO:0000256" key="4">
    <source>
        <dbReference type="ARBA" id="ARBA00022475"/>
    </source>
</evidence>
<dbReference type="Proteomes" id="UP000694396">
    <property type="component" value="Unplaced"/>
</dbReference>
<dbReference type="PROSITE" id="PS50042">
    <property type="entry name" value="CNMP_BINDING_3"/>
    <property type="match status" value="1"/>
</dbReference>
<evidence type="ECO:0000256" key="6">
    <source>
        <dbReference type="ARBA" id="ARBA00022553"/>
    </source>
</evidence>
<dbReference type="GO" id="GO:0034236">
    <property type="term" value="F:protein kinase A catalytic subunit binding"/>
    <property type="evidence" value="ECO:0007669"/>
    <property type="project" value="TreeGrafter"/>
</dbReference>
<dbReference type="SMART" id="SM00100">
    <property type="entry name" value="cNMP"/>
    <property type="match status" value="1"/>
</dbReference>
<keyword evidence="6" id="KW-0597">Phosphoprotein</keyword>
<organism evidence="16 17">
    <name type="scientific">Cyanoderma ruficeps</name>
    <name type="common">rufous-capped babbler</name>
    <dbReference type="NCBI Taxonomy" id="181631"/>
    <lineage>
        <taxon>Eukaryota</taxon>
        <taxon>Metazoa</taxon>
        <taxon>Chordata</taxon>
        <taxon>Craniata</taxon>
        <taxon>Vertebrata</taxon>
        <taxon>Euteleostomi</taxon>
        <taxon>Archelosauria</taxon>
        <taxon>Archosauria</taxon>
        <taxon>Dinosauria</taxon>
        <taxon>Saurischia</taxon>
        <taxon>Theropoda</taxon>
        <taxon>Coelurosauria</taxon>
        <taxon>Aves</taxon>
        <taxon>Neognathae</taxon>
        <taxon>Neoaves</taxon>
        <taxon>Telluraves</taxon>
        <taxon>Australaves</taxon>
        <taxon>Passeriformes</taxon>
        <taxon>Sylvioidea</taxon>
        <taxon>Timaliidae</taxon>
        <taxon>Cyanoderma</taxon>
    </lineage>
</organism>
<accession>A0A8C3QYR2</accession>
<dbReference type="GO" id="GO:0004862">
    <property type="term" value="F:cAMP-dependent protein kinase inhibitor activity"/>
    <property type="evidence" value="ECO:0007669"/>
    <property type="project" value="TreeGrafter"/>
</dbReference>
<protein>
    <recommendedName>
        <fullName evidence="13">cAMP-dependent protein kinase type II-alpha regulatory subunit</fullName>
    </recommendedName>
</protein>
<dbReference type="PROSITE" id="PS00888">
    <property type="entry name" value="CNMP_BINDING_1"/>
    <property type="match status" value="1"/>
</dbReference>
<evidence type="ECO:0000256" key="1">
    <source>
        <dbReference type="ARBA" id="ARBA00004236"/>
    </source>
</evidence>
<comment type="function">
    <text evidence="12">Regulatory subunit of the cAMP-dependent protein kinases involved in cAMP signaling in cells. Type II regulatory chains mediate membrane association by binding to anchoring proteins, including the MAP2 kinase.</text>
</comment>
<dbReference type="PANTHER" id="PTHR11635">
    <property type="entry name" value="CAMP-DEPENDENT PROTEIN KINASE REGULATORY CHAIN"/>
    <property type="match status" value="1"/>
</dbReference>
<dbReference type="InterPro" id="IPR000595">
    <property type="entry name" value="cNMP-bd_dom"/>
</dbReference>
<evidence type="ECO:0000256" key="7">
    <source>
        <dbReference type="ARBA" id="ARBA00022566"/>
    </source>
</evidence>
<reference evidence="16" key="1">
    <citation type="submission" date="2025-08" db="UniProtKB">
        <authorList>
            <consortium name="Ensembl"/>
        </authorList>
    </citation>
    <scope>IDENTIFICATION</scope>
</reference>
<evidence type="ECO:0000256" key="12">
    <source>
        <dbReference type="ARBA" id="ARBA00037198"/>
    </source>
</evidence>
<evidence type="ECO:0000256" key="2">
    <source>
        <dbReference type="ARBA" id="ARBA00004496"/>
    </source>
</evidence>
<keyword evidence="8" id="KW-0677">Repeat</keyword>
<dbReference type="InterPro" id="IPR014710">
    <property type="entry name" value="RmlC-like_jellyroll"/>
</dbReference>
<keyword evidence="7" id="KW-0116">cAMP-binding</keyword>
<evidence type="ECO:0000256" key="14">
    <source>
        <dbReference type="SAM" id="Coils"/>
    </source>
</evidence>
<keyword evidence="4" id="KW-1003">Cell membrane</keyword>
<evidence type="ECO:0000256" key="9">
    <source>
        <dbReference type="ARBA" id="ARBA00022741"/>
    </source>
</evidence>
<keyword evidence="10" id="KW-0472">Membrane</keyword>
<evidence type="ECO:0000313" key="17">
    <source>
        <dbReference type="Proteomes" id="UP000694396"/>
    </source>
</evidence>
<name>A0A8C3QYR2_9PASS</name>
<dbReference type="CDD" id="cd00038">
    <property type="entry name" value="CAP_ED"/>
    <property type="match status" value="1"/>
</dbReference>
<dbReference type="GO" id="GO:0005829">
    <property type="term" value="C:cytosol"/>
    <property type="evidence" value="ECO:0007669"/>
    <property type="project" value="TreeGrafter"/>
</dbReference>
<dbReference type="FunFam" id="2.60.120.10:FF:000035">
    <property type="entry name" value="cGMP-dependent protein kinase"/>
    <property type="match status" value="1"/>
</dbReference>
<dbReference type="InterPro" id="IPR018490">
    <property type="entry name" value="cNMP-bd_dom_sf"/>
</dbReference>
<reference evidence="16" key="2">
    <citation type="submission" date="2025-09" db="UniProtKB">
        <authorList>
            <consortium name="Ensembl"/>
        </authorList>
    </citation>
    <scope>IDENTIFICATION</scope>
</reference>
<keyword evidence="11" id="KW-0114">cAMP</keyword>
<feature type="coiled-coil region" evidence="14">
    <location>
        <begin position="12"/>
        <end position="46"/>
    </location>
</feature>
<evidence type="ECO:0000313" key="16">
    <source>
        <dbReference type="Ensembl" id="ENSCRFP00000013120.1"/>
    </source>
</evidence>
<evidence type="ECO:0000256" key="13">
    <source>
        <dbReference type="ARBA" id="ARBA00041039"/>
    </source>
</evidence>
<feature type="domain" description="Cyclic nucleotide-binding" evidence="15">
    <location>
        <begin position="103"/>
        <end position="181"/>
    </location>
</feature>
<proteinExistence type="inferred from homology"/>
<evidence type="ECO:0000256" key="3">
    <source>
        <dbReference type="ARBA" id="ARBA00005753"/>
    </source>
</evidence>
<dbReference type="Pfam" id="PF00027">
    <property type="entry name" value="cNMP_binding"/>
    <property type="match status" value="1"/>
</dbReference>
<sequence>MTELEGDFTKLLLLKEERIKELERRLGEKDEEIQELRRRLHKCQSVLPAPSPHIGPRTTRAQGISAEPQTYRSFHDLRQAFRKFTKAERSKELIKEAILDNDFMKNLELSQIQEIVDCMYPVEYGKDSCIIKEGDVGSLVYVMEDGKVEVTKEGVKLCTMGPGKVFGELAILYNCTRTATVKRSPSIFTWNELAGRSGMGCRTQDAHARLWCFSHILEIQSPRSSWQGRLSFSCCWSTAFWQEKSRDVLHWLQWAWEYVL</sequence>
<evidence type="ECO:0000259" key="15">
    <source>
        <dbReference type="PROSITE" id="PS50042"/>
    </source>
</evidence>
<keyword evidence="17" id="KW-1185">Reference proteome</keyword>
<keyword evidence="5" id="KW-0963">Cytoplasm</keyword>
<dbReference type="AlphaFoldDB" id="A0A8C3QYR2"/>